<keyword evidence="1" id="KW-1133">Transmembrane helix</keyword>
<dbReference type="Proteomes" id="UP001438008">
    <property type="component" value="Unassembled WGS sequence"/>
</dbReference>
<evidence type="ECO:0000313" key="2">
    <source>
        <dbReference type="EMBL" id="MEQ2473580.1"/>
    </source>
</evidence>
<keyword evidence="1" id="KW-0812">Transmembrane</keyword>
<evidence type="ECO:0000256" key="1">
    <source>
        <dbReference type="SAM" id="Phobius"/>
    </source>
</evidence>
<keyword evidence="1" id="KW-0472">Membrane</keyword>
<protein>
    <submittedName>
        <fullName evidence="2">Uncharacterized protein</fullName>
    </submittedName>
</protein>
<organism evidence="2 3">
    <name type="scientific">Laedolimicola intestinihominis</name>
    <dbReference type="NCBI Taxonomy" id="3133166"/>
    <lineage>
        <taxon>Bacteria</taxon>
        <taxon>Bacillati</taxon>
        <taxon>Bacillota</taxon>
        <taxon>Clostridia</taxon>
        <taxon>Lachnospirales</taxon>
        <taxon>Lachnospiraceae</taxon>
        <taxon>Laedolimicola</taxon>
    </lineage>
</organism>
<gene>
    <name evidence="2" type="ORF">WMO29_13940</name>
</gene>
<reference evidence="2 3" key="1">
    <citation type="submission" date="2024-03" db="EMBL/GenBank/DDBJ databases">
        <title>Human intestinal bacterial collection.</title>
        <authorList>
            <person name="Pauvert C."/>
            <person name="Hitch T.C.A."/>
            <person name="Clavel T."/>
        </authorList>
    </citation>
    <scope>NUCLEOTIDE SEQUENCE [LARGE SCALE GENOMIC DNA]</scope>
    <source>
        <strain evidence="2 3">CLA-AA-H132</strain>
    </source>
</reference>
<sequence length="107" mass="12497">MRFQTEKKSRPQLRLLLSVSVFAVIFLCFYLGIQSLSADTDRRQRDSLEEALNRSITYCYAVEGAYPESLEYLTKHYGLTYDHDRFFVDYHVSGANLYPDVTILEVK</sequence>
<comment type="caution">
    <text evidence="2">The sequence shown here is derived from an EMBL/GenBank/DDBJ whole genome shotgun (WGS) entry which is preliminary data.</text>
</comment>
<name>A0ABV1FKK6_9FIRM</name>
<proteinExistence type="predicted"/>
<dbReference type="RefSeq" id="WP_349165182.1">
    <property type="nucleotide sequence ID" value="NZ_JBBMFE010000015.1"/>
</dbReference>
<keyword evidence="3" id="KW-1185">Reference proteome</keyword>
<evidence type="ECO:0000313" key="3">
    <source>
        <dbReference type="Proteomes" id="UP001438008"/>
    </source>
</evidence>
<accession>A0ABV1FKK6</accession>
<dbReference type="EMBL" id="JBBMFE010000015">
    <property type="protein sequence ID" value="MEQ2473580.1"/>
    <property type="molecule type" value="Genomic_DNA"/>
</dbReference>
<feature type="transmembrane region" description="Helical" evidence="1">
    <location>
        <begin position="12"/>
        <end position="33"/>
    </location>
</feature>